<comment type="caution">
    <text evidence="1">The sequence shown here is derived from an EMBL/GenBank/DDBJ whole genome shotgun (WGS) entry which is preliminary data.</text>
</comment>
<dbReference type="STRING" id="1618345.UT18_C0016G0009"/>
<protein>
    <submittedName>
        <fullName evidence="1">Uncharacterized protein</fullName>
    </submittedName>
</protein>
<name>A0A0G0LPB0_UNCC2</name>
<dbReference type="Proteomes" id="UP000034207">
    <property type="component" value="Unassembled WGS sequence"/>
</dbReference>
<dbReference type="AlphaFoldDB" id="A0A0G0LPB0"/>
<reference evidence="1 2" key="1">
    <citation type="journal article" date="2015" name="Nature">
        <title>rRNA introns, odd ribosomes, and small enigmatic genomes across a large radiation of phyla.</title>
        <authorList>
            <person name="Brown C.T."/>
            <person name="Hug L.A."/>
            <person name="Thomas B.C."/>
            <person name="Sharon I."/>
            <person name="Castelle C.J."/>
            <person name="Singh A."/>
            <person name="Wilkins M.J."/>
            <person name="Williams K.H."/>
            <person name="Banfield J.F."/>
        </authorList>
    </citation>
    <scope>NUCLEOTIDE SEQUENCE [LARGE SCALE GENOMIC DNA]</scope>
</reference>
<dbReference type="EMBL" id="LBVV01000016">
    <property type="protein sequence ID" value="KKQ93713.1"/>
    <property type="molecule type" value="Genomic_DNA"/>
</dbReference>
<accession>A0A0G0LPB0</accession>
<proteinExistence type="predicted"/>
<gene>
    <name evidence="1" type="ORF">UT18_C0016G0009</name>
</gene>
<evidence type="ECO:0000313" key="1">
    <source>
        <dbReference type="EMBL" id="KKQ93713.1"/>
    </source>
</evidence>
<evidence type="ECO:0000313" key="2">
    <source>
        <dbReference type="Proteomes" id="UP000034207"/>
    </source>
</evidence>
<sequence>MITFRKKPHRYRAGIEIVEVLEDNEVIGAIYPTEDGIKIVSAHISKNTVDKDFAGEAIAFDNPTSFPPIPSVNIAFEPGPYEIRGGKVVKLPKN</sequence>
<organism evidence="1 2">
    <name type="scientific">candidate division CPR2 bacterium GW2011_GWC2_39_10</name>
    <dbReference type="NCBI Taxonomy" id="1618345"/>
    <lineage>
        <taxon>Bacteria</taxon>
        <taxon>Bacteria division CPR2</taxon>
    </lineage>
</organism>